<accession>A0ABV6JGJ4</accession>
<evidence type="ECO:0000256" key="6">
    <source>
        <dbReference type="ARBA" id="ARBA00022969"/>
    </source>
</evidence>
<proteinExistence type="inferred from homology"/>
<dbReference type="InterPro" id="IPR036366">
    <property type="entry name" value="PGBDSf"/>
</dbReference>
<evidence type="ECO:0000256" key="7">
    <source>
        <dbReference type="ARBA" id="ARBA00023316"/>
    </source>
</evidence>
<keyword evidence="7" id="KW-0961">Cell wall biogenesis/degradation</keyword>
<dbReference type="Pfam" id="PF07486">
    <property type="entry name" value="Hydrolase_2"/>
    <property type="match status" value="1"/>
</dbReference>
<evidence type="ECO:0000259" key="10">
    <source>
        <dbReference type="Pfam" id="PF01471"/>
    </source>
</evidence>
<dbReference type="Gene3D" id="1.10.10.2520">
    <property type="entry name" value="Cell wall hydrolase SleB, domain 1"/>
    <property type="match status" value="1"/>
</dbReference>
<evidence type="ECO:0000256" key="2">
    <source>
        <dbReference type="ARBA" id="ARBA00018364"/>
    </source>
</evidence>
<dbReference type="InterPro" id="IPR042047">
    <property type="entry name" value="SleB_dom1"/>
</dbReference>
<feature type="signal peptide" evidence="9">
    <location>
        <begin position="1"/>
        <end position="21"/>
    </location>
</feature>
<name>A0ABV6JGJ4_9BACL</name>
<keyword evidence="6" id="KW-0749">Sporulation</keyword>
<feature type="domain" description="Peptidoglycan binding-like" evidence="10">
    <location>
        <begin position="39"/>
        <end position="95"/>
    </location>
</feature>
<evidence type="ECO:0000313" key="13">
    <source>
        <dbReference type="Proteomes" id="UP001589818"/>
    </source>
</evidence>
<dbReference type="Gene3D" id="6.20.240.60">
    <property type="match status" value="1"/>
</dbReference>
<dbReference type="InterPro" id="IPR011105">
    <property type="entry name" value="Cell_wall_hydrolase_SleB"/>
</dbReference>
<keyword evidence="3" id="KW-0309">Germination</keyword>
<reference evidence="12 13" key="1">
    <citation type="submission" date="2024-09" db="EMBL/GenBank/DDBJ databases">
        <authorList>
            <person name="Sun Q."/>
            <person name="Mori K."/>
        </authorList>
    </citation>
    <scope>NUCLEOTIDE SEQUENCE [LARGE SCALE GENOMIC DNA]</scope>
    <source>
        <strain evidence="12 13">CCM 4839</strain>
    </source>
</reference>
<keyword evidence="13" id="KW-1185">Reference proteome</keyword>
<dbReference type="InterPro" id="IPR036365">
    <property type="entry name" value="PGBD-like_sf"/>
</dbReference>
<dbReference type="SUPFAM" id="SSF47090">
    <property type="entry name" value="PGBD-like"/>
    <property type="match status" value="1"/>
</dbReference>
<dbReference type="Proteomes" id="UP001589818">
    <property type="component" value="Unassembled WGS sequence"/>
</dbReference>
<keyword evidence="5" id="KW-0378">Hydrolase</keyword>
<sequence length="217" mass="23624">MIRQLKIFVLFALVIATAAGAVQGKAEAAAPATLKYGSTGPDVPDLQYRLQLLGFFKPAVTTTFGVSTRTAVRQFQLNHGLPVDGVVGPRTWNKLKKVSVSKPELAKLARVIYGEARGESYTGQVAVGAVVMNRLQSSQFPNTLAGVIFEPWAFTAINDGQYWLIPDATAFKAAKDAVKGWDPSGNALFYYNPDTASSDWIRSRKIIKKIGNHVFAY</sequence>
<dbReference type="RefSeq" id="WP_204815997.1">
    <property type="nucleotide sequence ID" value="NZ_JANHOF010000001.1"/>
</dbReference>
<feature type="chain" id="PRO_5045140494" description="Spore cortex-lytic enzyme" evidence="9">
    <location>
        <begin position="22"/>
        <end position="217"/>
    </location>
</feature>
<evidence type="ECO:0000256" key="3">
    <source>
        <dbReference type="ARBA" id="ARBA00022544"/>
    </source>
</evidence>
<dbReference type="Pfam" id="PF01471">
    <property type="entry name" value="PG_binding_1"/>
    <property type="match status" value="1"/>
</dbReference>
<evidence type="ECO:0000256" key="5">
    <source>
        <dbReference type="ARBA" id="ARBA00022801"/>
    </source>
</evidence>
<dbReference type="EMBL" id="JBHLVF010000041">
    <property type="protein sequence ID" value="MFC0394832.1"/>
    <property type="molecule type" value="Genomic_DNA"/>
</dbReference>
<protein>
    <recommendedName>
        <fullName evidence="2 8">Spore cortex-lytic enzyme</fullName>
    </recommendedName>
</protein>
<evidence type="ECO:0000256" key="9">
    <source>
        <dbReference type="SAM" id="SignalP"/>
    </source>
</evidence>
<comment type="similarity">
    <text evidence="1">Belongs to the SleB family.</text>
</comment>
<dbReference type="InterPro" id="IPR014224">
    <property type="entry name" value="Spore_cortex_SleB"/>
</dbReference>
<evidence type="ECO:0000256" key="1">
    <source>
        <dbReference type="ARBA" id="ARBA00007010"/>
    </source>
</evidence>
<dbReference type="NCBIfam" id="TIGR02869">
    <property type="entry name" value="spore_SleB"/>
    <property type="match status" value="1"/>
</dbReference>
<dbReference type="InterPro" id="IPR002477">
    <property type="entry name" value="Peptidoglycan-bd-like"/>
</dbReference>
<evidence type="ECO:0000256" key="4">
    <source>
        <dbReference type="ARBA" id="ARBA00022729"/>
    </source>
</evidence>
<dbReference type="Gene3D" id="1.10.101.10">
    <property type="entry name" value="PGBD-like superfamily/PGBD"/>
    <property type="match status" value="1"/>
</dbReference>
<feature type="domain" description="Cell wall hydrolase SleB" evidence="11">
    <location>
        <begin position="118"/>
        <end position="216"/>
    </location>
</feature>
<organism evidence="12 13">
    <name type="scientific">Paenibacillus mendelii</name>
    <dbReference type="NCBI Taxonomy" id="206163"/>
    <lineage>
        <taxon>Bacteria</taxon>
        <taxon>Bacillati</taxon>
        <taxon>Bacillota</taxon>
        <taxon>Bacilli</taxon>
        <taxon>Bacillales</taxon>
        <taxon>Paenibacillaceae</taxon>
        <taxon>Paenibacillus</taxon>
    </lineage>
</organism>
<evidence type="ECO:0000259" key="11">
    <source>
        <dbReference type="Pfam" id="PF07486"/>
    </source>
</evidence>
<evidence type="ECO:0000313" key="12">
    <source>
        <dbReference type="EMBL" id="MFC0394832.1"/>
    </source>
</evidence>
<evidence type="ECO:0000256" key="8">
    <source>
        <dbReference type="NCBIfam" id="TIGR02869"/>
    </source>
</evidence>
<keyword evidence="4 9" id="KW-0732">Signal</keyword>
<gene>
    <name evidence="12" type="primary">sleB</name>
    <name evidence="12" type="ORF">ACFFJ8_26145</name>
</gene>
<comment type="caution">
    <text evidence="12">The sequence shown here is derived from an EMBL/GenBank/DDBJ whole genome shotgun (WGS) entry which is preliminary data.</text>
</comment>